<comment type="caution">
    <text evidence="2">The sequence shown here is derived from an EMBL/GenBank/DDBJ whole genome shotgun (WGS) entry which is preliminary data.</text>
</comment>
<dbReference type="Proteomes" id="UP000615687">
    <property type="component" value="Unassembled WGS sequence"/>
</dbReference>
<dbReference type="GO" id="GO:0004519">
    <property type="term" value="F:endonuclease activity"/>
    <property type="evidence" value="ECO:0007669"/>
    <property type="project" value="UniProtKB-KW"/>
</dbReference>
<dbReference type="InterPro" id="IPR003615">
    <property type="entry name" value="HNH_nuc"/>
</dbReference>
<keyword evidence="3" id="KW-1185">Reference proteome</keyword>
<gene>
    <name evidence="2" type="ORF">IG617_07530</name>
</gene>
<protein>
    <submittedName>
        <fullName evidence="2">HNH endonuclease</fullName>
    </submittedName>
</protein>
<proteinExistence type="predicted"/>
<name>A0ABR9C895_9HYPH</name>
<evidence type="ECO:0000259" key="1">
    <source>
        <dbReference type="Pfam" id="PF13391"/>
    </source>
</evidence>
<feature type="domain" description="HNH nuclease" evidence="1">
    <location>
        <begin position="196"/>
        <end position="249"/>
    </location>
</feature>
<keyword evidence="2" id="KW-0378">Hydrolase</keyword>
<keyword evidence="2" id="KW-0540">Nuclease</keyword>
<organism evidence="2 3">
    <name type="scientific">Roseibium polysiphoniae</name>
    <dbReference type="NCBI Taxonomy" id="2571221"/>
    <lineage>
        <taxon>Bacteria</taxon>
        <taxon>Pseudomonadati</taxon>
        <taxon>Pseudomonadota</taxon>
        <taxon>Alphaproteobacteria</taxon>
        <taxon>Hyphomicrobiales</taxon>
        <taxon>Stappiaceae</taxon>
        <taxon>Roseibium</taxon>
    </lineage>
</organism>
<sequence>MANAVFYHRPDSIYDDDPAQRYHFPKQYLSRVKQTIGDWIIYDGPVLGRKGRHYSSVGLVNGVRPNADKPDHFYADIAEFINFDHPVDSAANGGFEPGFITETGEINAGYRVQAVRVIERDVFARIVEAGLSEEDEWPDRIDPPKHPENIDGFGHPPQAAIHGAPRPRPIISQLVNRPFRDAKFRQHIRQIYDRTCAFTGLRLINGGGRPEVEAAHIVPVEKGGNDSVRNGIALSGTVHWMFDRGLLSLSDGHEILPSRHLNYDISHLLNKDMKALVPTNPNLRPHPDYMAWHRENVFKD</sequence>
<accession>A0ABR9C895</accession>
<dbReference type="RefSeq" id="WP_192108627.1">
    <property type="nucleotide sequence ID" value="NZ_JACYXJ010000003.1"/>
</dbReference>
<dbReference type="Pfam" id="PF13391">
    <property type="entry name" value="HNH_2"/>
    <property type="match status" value="1"/>
</dbReference>
<evidence type="ECO:0000313" key="3">
    <source>
        <dbReference type="Proteomes" id="UP000615687"/>
    </source>
</evidence>
<evidence type="ECO:0000313" key="2">
    <source>
        <dbReference type="EMBL" id="MBD8876132.1"/>
    </source>
</evidence>
<reference evidence="2 3" key="1">
    <citation type="submission" date="2020-09" db="EMBL/GenBank/DDBJ databases">
        <title>The genome sequence of type strain Labrenzia polysiphoniae KACC 19711.</title>
        <authorList>
            <person name="Liu Y."/>
        </authorList>
    </citation>
    <scope>NUCLEOTIDE SEQUENCE [LARGE SCALE GENOMIC DNA]</scope>
    <source>
        <strain evidence="2 3">KACC 19711</strain>
    </source>
</reference>
<dbReference type="EMBL" id="JACYXJ010000003">
    <property type="protein sequence ID" value="MBD8876132.1"/>
    <property type="molecule type" value="Genomic_DNA"/>
</dbReference>
<keyword evidence="2" id="KW-0255">Endonuclease</keyword>